<dbReference type="InterPro" id="IPR002716">
    <property type="entry name" value="PIN_dom"/>
</dbReference>
<reference evidence="8 9" key="1">
    <citation type="submission" date="2020-02" db="EMBL/GenBank/DDBJ databases">
        <authorList>
            <person name="Sun Q."/>
        </authorList>
    </citation>
    <scope>NUCLEOTIDE SEQUENCE [LARGE SCALE GENOMIC DNA]</scope>
    <source>
        <strain evidence="8 9">YIM 13062</strain>
    </source>
</reference>
<dbReference type="EMBL" id="JAAVUN010000015">
    <property type="protein sequence ID" value="NKE10003.1"/>
    <property type="molecule type" value="Genomic_DNA"/>
</dbReference>
<dbReference type="GO" id="GO:0004540">
    <property type="term" value="F:RNA nuclease activity"/>
    <property type="evidence" value="ECO:0007669"/>
    <property type="project" value="InterPro"/>
</dbReference>
<comment type="caution">
    <text evidence="8">The sequence shown here is derived from an EMBL/GenBank/DDBJ whole genome shotgun (WGS) entry which is preliminary data.</text>
</comment>
<evidence type="ECO:0000259" key="7">
    <source>
        <dbReference type="Pfam" id="PF01850"/>
    </source>
</evidence>
<dbReference type="Gene3D" id="3.40.50.1010">
    <property type="entry name" value="5'-nuclease"/>
    <property type="match status" value="1"/>
</dbReference>
<protein>
    <recommendedName>
        <fullName evidence="6">Ribonuclease VapC</fullName>
        <shortName evidence="6">RNase VapC</shortName>
        <ecNumber evidence="6">3.1.-.-</ecNumber>
    </recommendedName>
    <alternativeName>
        <fullName evidence="6">Toxin VapC</fullName>
    </alternativeName>
</protein>
<feature type="binding site" evidence="6">
    <location>
        <position position="5"/>
    </location>
    <ligand>
        <name>Mg(2+)</name>
        <dbReference type="ChEBI" id="CHEBI:18420"/>
    </ligand>
</feature>
<evidence type="ECO:0000256" key="5">
    <source>
        <dbReference type="ARBA" id="ARBA00022842"/>
    </source>
</evidence>
<evidence type="ECO:0000313" key="9">
    <source>
        <dbReference type="Proteomes" id="UP000521379"/>
    </source>
</evidence>
<dbReference type="Pfam" id="PF01850">
    <property type="entry name" value="PIN"/>
    <property type="match status" value="1"/>
</dbReference>
<dbReference type="SUPFAM" id="SSF88723">
    <property type="entry name" value="PIN domain-like"/>
    <property type="match status" value="1"/>
</dbReference>
<evidence type="ECO:0000256" key="4">
    <source>
        <dbReference type="ARBA" id="ARBA00022801"/>
    </source>
</evidence>
<keyword evidence="9" id="KW-1185">Reference proteome</keyword>
<evidence type="ECO:0000256" key="6">
    <source>
        <dbReference type="HAMAP-Rule" id="MF_00265"/>
    </source>
</evidence>
<organism evidence="8 9">
    <name type="scientific">Kocuria subflava</name>
    <dbReference type="NCBI Taxonomy" id="1736139"/>
    <lineage>
        <taxon>Bacteria</taxon>
        <taxon>Bacillati</taxon>
        <taxon>Actinomycetota</taxon>
        <taxon>Actinomycetes</taxon>
        <taxon>Micrococcales</taxon>
        <taxon>Micrococcaceae</taxon>
        <taxon>Kocuria</taxon>
    </lineage>
</organism>
<keyword evidence="5 6" id="KW-0460">Magnesium</keyword>
<proteinExistence type="inferred from homology"/>
<dbReference type="GO" id="GO:0000287">
    <property type="term" value="F:magnesium ion binding"/>
    <property type="evidence" value="ECO:0007669"/>
    <property type="project" value="UniProtKB-UniRule"/>
</dbReference>
<evidence type="ECO:0000256" key="1">
    <source>
        <dbReference type="ARBA" id="ARBA00022649"/>
    </source>
</evidence>
<evidence type="ECO:0000256" key="3">
    <source>
        <dbReference type="ARBA" id="ARBA00022723"/>
    </source>
</evidence>
<comment type="function">
    <text evidence="6">Toxic component of a toxin-antitoxin (TA) system. An RNase.</text>
</comment>
<keyword evidence="4 6" id="KW-0378">Hydrolase</keyword>
<keyword evidence="3 6" id="KW-0479">Metal-binding</keyword>
<dbReference type="HAMAP" id="MF_00265">
    <property type="entry name" value="VapC_Nob1"/>
    <property type="match status" value="1"/>
</dbReference>
<keyword evidence="2 6" id="KW-0540">Nuclease</keyword>
<accession>A0A846TNI8</accession>
<dbReference type="GO" id="GO:0016787">
    <property type="term" value="F:hydrolase activity"/>
    <property type="evidence" value="ECO:0007669"/>
    <property type="project" value="UniProtKB-KW"/>
</dbReference>
<evidence type="ECO:0000256" key="2">
    <source>
        <dbReference type="ARBA" id="ARBA00022722"/>
    </source>
</evidence>
<keyword evidence="1 6" id="KW-1277">Toxin-antitoxin system</keyword>
<dbReference type="Proteomes" id="UP000521379">
    <property type="component" value="Unassembled WGS sequence"/>
</dbReference>
<dbReference type="AlphaFoldDB" id="A0A846TNI8"/>
<comment type="similarity">
    <text evidence="6">Belongs to the PINc/VapC protein family.</text>
</comment>
<comment type="cofactor">
    <cofactor evidence="6">
        <name>Mg(2+)</name>
        <dbReference type="ChEBI" id="CHEBI:18420"/>
    </cofactor>
</comment>
<dbReference type="RefSeq" id="WP_052209695.1">
    <property type="nucleotide sequence ID" value="NZ_JAAVUN010000015.1"/>
</dbReference>
<keyword evidence="6" id="KW-0800">Toxin</keyword>
<dbReference type="CDD" id="cd09874">
    <property type="entry name" value="PIN_MT3492-like"/>
    <property type="match status" value="1"/>
</dbReference>
<gene>
    <name evidence="6" type="primary">vapC</name>
    <name evidence="8" type="ORF">GTW58_08665</name>
</gene>
<dbReference type="InterPro" id="IPR029060">
    <property type="entry name" value="PIN-like_dom_sf"/>
</dbReference>
<feature type="domain" description="PIN" evidence="7">
    <location>
        <begin position="2"/>
        <end position="118"/>
    </location>
</feature>
<name>A0A846TNI8_9MICC</name>
<dbReference type="GO" id="GO:0090729">
    <property type="term" value="F:toxin activity"/>
    <property type="evidence" value="ECO:0007669"/>
    <property type="project" value="UniProtKB-KW"/>
</dbReference>
<sequence length="133" mass="14327">MILLDTSALAKLLVEEAESAFLRAELSRLAGSAEPMVVSTIATVELRRLAIRLGVDQDKVEPVLRPFTVLRLTEGVLHLASRIPAQHLGTLDALHIATALTVEADRLLTYDDRQAAAAVNEGLTILRPDPASP</sequence>
<dbReference type="InterPro" id="IPR022907">
    <property type="entry name" value="VapC_family"/>
</dbReference>
<dbReference type="EC" id="3.1.-.-" evidence="6"/>
<feature type="binding site" evidence="6">
    <location>
        <position position="92"/>
    </location>
    <ligand>
        <name>Mg(2+)</name>
        <dbReference type="ChEBI" id="CHEBI:18420"/>
    </ligand>
</feature>
<evidence type="ECO:0000313" key="8">
    <source>
        <dbReference type="EMBL" id="NKE10003.1"/>
    </source>
</evidence>